<feature type="compositionally biased region" description="Basic residues" evidence="7">
    <location>
        <begin position="242"/>
        <end position="251"/>
    </location>
</feature>
<comment type="caution">
    <text evidence="9">The sequence shown here is derived from an EMBL/GenBank/DDBJ whole genome shotgun (WGS) entry which is preliminary data.</text>
</comment>
<dbReference type="AlphaFoldDB" id="A0A9X2GD84"/>
<evidence type="ECO:0000256" key="6">
    <source>
        <dbReference type="ARBA" id="ARBA00022840"/>
    </source>
</evidence>
<keyword evidence="3" id="KW-0808">Transferase</keyword>
<dbReference type="Proteomes" id="UP001139648">
    <property type="component" value="Unassembled WGS sequence"/>
</dbReference>
<feature type="compositionally biased region" description="Basic residues" evidence="7">
    <location>
        <begin position="136"/>
        <end position="163"/>
    </location>
</feature>
<organism evidence="9 10">
    <name type="scientific">Nonomuraea thailandensis</name>
    <dbReference type="NCBI Taxonomy" id="1188745"/>
    <lineage>
        <taxon>Bacteria</taxon>
        <taxon>Bacillati</taxon>
        <taxon>Actinomycetota</taxon>
        <taxon>Actinomycetes</taxon>
        <taxon>Streptosporangiales</taxon>
        <taxon>Streptosporangiaceae</taxon>
        <taxon>Nonomuraea</taxon>
    </lineage>
</organism>
<evidence type="ECO:0000256" key="3">
    <source>
        <dbReference type="ARBA" id="ARBA00022679"/>
    </source>
</evidence>
<dbReference type="EC" id="2.7.11.1" evidence="1"/>
<dbReference type="InterPro" id="IPR000719">
    <property type="entry name" value="Prot_kinase_dom"/>
</dbReference>
<reference evidence="9" key="1">
    <citation type="submission" date="2022-06" db="EMBL/GenBank/DDBJ databases">
        <title>Sequencing the genomes of 1000 actinobacteria strains.</title>
        <authorList>
            <person name="Klenk H.-P."/>
        </authorList>
    </citation>
    <scope>NUCLEOTIDE SEQUENCE</scope>
    <source>
        <strain evidence="9">DSM 46694</strain>
    </source>
</reference>
<feature type="region of interest" description="Disordered" evidence="7">
    <location>
        <begin position="219"/>
        <end position="251"/>
    </location>
</feature>
<evidence type="ECO:0000313" key="9">
    <source>
        <dbReference type="EMBL" id="MCP2356702.1"/>
    </source>
</evidence>
<dbReference type="SUPFAM" id="SSF56112">
    <property type="entry name" value="Protein kinase-like (PK-like)"/>
    <property type="match status" value="1"/>
</dbReference>
<feature type="region of interest" description="Disordered" evidence="7">
    <location>
        <begin position="119"/>
        <end position="186"/>
    </location>
</feature>
<dbReference type="SMART" id="SM00220">
    <property type="entry name" value="S_TKc"/>
    <property type="match status" value="1"/>
</dbReference>
<proteinExistence type="predicted"/>
<evidence type="ECO:0000259" key="8">
    <source>
        <dbReference type="PROSITE" id="PS50011"/>
    </source>
</evidence>
<protein>
    <recommendedName>
        <fullName evidence="1">non-specific serine/threonine protein kinase</fullName>
        <ecNumber evidence="1">2.7.11.1</ecNumber>
    </recommendedName>
</protein>
<evidence type="ECO:0000256" key="5">
    <source>
        <dbReference type="ARBA" id="ARBA00022777"/>
    </source>
</evidence>
<keyword evidence="10" id="KW-1185">Reference proteome</keyword>
<dbReference type="PROSITE" id="PS50011">
    <property type="entry name" value="PROTEIN_KINASE_DOM"/>
    <property type="match status" value="1"/>
</dbReference>
<keyword evidence="5" id="KW-0418">Kinase</keyword>
<evidence type="ECO:0000256" key="7">
    <source>
        <dbReference type="SAM" id="MobiDB-lite"/>
    </source>
</evidence>
<dbReference type="GO" id="GO:0004674">
    <property type="term" value="F:protein serine/threonine kinase activity"/>
    <property type="evidence" value="ECO:0007669"/>
    <property type="project" value="UniProtKB-KW"/>
</dbReference>
<gene>
    <name evidence="9" type="ORF">HD597_003722</name>
</gene>
<sequence>MHAPLRPGDPERVREYRLTARLGEGGQGTVFLGMSPTGTRVAVKLLRADLAQDEEALERFVREVSTTRRVSPFCTATAIGTPSYMAPEQFAGEDAGSAADMFAWGCTMVFAASGRPPFGTDSLPADGPGEGEVVGRRHLAPGRDRRRPSTGPARRAKTHRRAGLARSERRPGRPRRADPHRRRLRVSAAGARRARFCLRIADQVSVVVLLPVLRPPCTSAAGPVSRPWPQARPGRVGGGVRPARRAGRAAS</sequence>
<evidence type="ECO:0000256" key="4">
    <source>
        <dbReference type="ARBA" id="ARBA00022741"/>
    </source>
</evidence>
<evidence type="ECO:0000313" key="10">
    <source>
        <dbReference type="Proteomes" id="UP001139648"/>
    </source>
</evidence>
<dbReference type="Gene3D" id="3.30.200.20">
    <property type="entry name" value="Phosphorylase Kinase, domain 1"/>
    <property type="match status" value="1"/>
</dbReference>
<dbReference type="PANTHER" id="PTHR43289">
    <property type="entry name" value="MITOGEN-ACTIVATED PROTEIN KINASE KINASE KINASE 20-RELATED"/>
    <property type="match status" value="1"/>
</dbReference>
<keyword evidence="6" id="KW-0067">ATP-binding</keyword>
<dbReference type="EMBL" id="JAMZEB010000002">
    <property type="protein sequence ID" value="MCP2356702.1"/>
    <property type="molecule type" value="Genomic_DNA"/>
</dbReference>
<dbReference type="PANTHER" id="PTHR43289:SF6">
    <property type="entry name" value="SERINE_THREONINE-PROTEIN KINASE NEKL-3"/>
    <property type="match status" value="1"/>
</dbReference>
<keyword evidence="4" id="KW-0547">Nucleotide-binding</keyword>
<dbReference type="Gene3D" id="1.10.510.10">
    <property type="entry name" value="Transferase(Phosphotransferase) domain 1"/>
    <property type="match status" value="1"/>
</dbReference>
<accession>A0A9X2GD84</accession>
<feature type="compositionally biased region" description="Basic and acidic residues" evidence="7">
    <location>
        <begin position="166"/>
        <end position="177"/>
    </location>
</feature>
<name>A0A9X2GD84_9ACTN</name>
<keyword evidence="2" id="KW-0723">Serine/threonine-protein kinase</keyword>
<evidence type="ECO:0000256" key="1">
    <source>
        <dbReference type="ARBA" id="ARBA00012513"/>
    </source>
</evidence>
<dbReference type="GO" id="GO:0005524">
    <property type="term" value="F:ATP binding"/>
    <property type="evidence" value="ECO:0007669"/>
    <property type="project" value="UniProtKB-KW"/>
</dbReference>
<feature type="domain" description="Protein kinase" evidence="8">
    <location>
        <begin position="1"/>
        <end position="251"/>
    </location>
</feature>
<evidence type="ECO:0000256" key="2">
    <source>
        <dbReference type="ARBA" id="ARBA00022527"/>
    </source>
</evidence>
<dbReference type="InterPro" id="IPR011009">
    <property type="entry name" value="Kinase-like_dom_sf"/>
</dbReference>